<evidence type="ECO:0000256" key="1">
    <source>
        <dbReference type="SAM" id="MobiDB-lite"/>
    </source>
</evidence>
<feature type="transmembrane region" description="Helical" evidence="2">
    <location>
        <begin position="50"/>
        <end position="69"/>
    </location>
</feature>
<accession>A0A193G1M6</accession>
<feature type="transmembrane region" description="Helical" evidence="2">
    <location>
        <begin position="12"/>
        <end position="38"/>
    </location>
</feature>
<evidence type="ECO:0000313" key="3">
    <source>
        <dbReference type="EMBL" id="ANN73907.1"/>
    </source>
</evidence>
<dbReference type="AlphaFoldDB" id="A0A193G1M6"/>
<dbReference type="Proteomes" id="UP000092213">
    <property type="component" value="Chromosome"/>
</dbReference>
<protein>
    <submittedName>
        <fullName evidence="3">Uncharacterized protein</fullName>
    </submittedName>
</protein>
<keyword evidence="2" id="KW-1133">Transmembrane helix</keyword>
<proteinExistence type="predicted"/>
<dbReference type="EMBL" id="CP016171">
    <property type="protein sequence ID" value="ANN73907.1"/>
    <property type="molecule type" value="Genomic_DNA"/>
</dbReference>
<evidence type="ECO:0000256" key="2">
    <source>
        <dbReference type="SAM" id="Phobius"/>
    </source>
</evidence>
<keyword evidence="2" id="KW-0812">Transmembrane</keyword>
<gene>
    <name evidence="3" type="ORF">BAU08_23415</name>
</gene>
<organism evidence="3 4">
    <name type="scientific">Bordetella bronchialis</name>
    <dbReference type="NCBI Taxonomy" id="463025"/>
    <lineage>
        <taxon>Bacteria</taxon>
        <taxon>Pseudomonadati</taxon>
        <taxon>Pseudomonadota</taxon>
        <taxon>Betaproteobacteria</taxon>
        <taxon>Burkholderiales</taxon>
        <taxon>Alcaligenaceae</taxon>
        <taxon>Bordetella</taxon>
    </lineage>
</organism>
<dbReference type="RefSeq" id="WP_066672030.1">
    <property type="nucleotide sequence ID" value="NZ_CP016171.1"/>
</dbReference>
<keyword evidence="2" id="KW-0472">Membrane</keyword>
<name>A0A193G1M6_9BORD</name>
<sequence>MNPVALPGGNFYPMLAVSLVCLATLLTWIAVLCTNRLARMRLRARPRSNAVAMLALAVLGGIFPVRLALRWMDGHQAAADKAAHTVVLDGPRTLGGIDMPAGTRLLVRLEDRPDTFEAAHFPGPVPVGGIPVVSLERYLAKSGVQQFRATGASGTLPGDEAADGWRCARGHKVEFKPDEDGRLRFSSCHLAAGNTVGGQPLPAGTWVALRHGARPASDFQHVDGWLLRTDGSDPSMVAGMPLLKADLRLDRQRKLVWFEGSLASEYDLGPMTYPAGTRVATAGAAVAGAKPGDMVFSPSRGRSASRNDGDDVPSGQSVLQAPDGTVRAVMSNRAAGVLDVASIGTTP</sequence>
<feature type="region of interest" description="Disordered" evidence="1">
    <location>
        <begin position="293"/>
        <end position="318"/>
    </location>
</feature>
<evidence type="ECO:0000313" key="4">
    <source>
        <dbReference type="Proteomes" id="UP000092213"/>
    </source>
</evidence>
<reference evidence="3 4" key="1">
    <citation type="submission" date="2016-06" db="EMBL/GenBank/DDBJ databases">
        <title>Complete genome sequences of Bordetella bronchialis and Bordetella flabilis.</title>
        <authorList>
            <person name="LiPuma J.J."/>
            <person name="Spilker T."/>
        </authorList>
    </citation>
    <scope>NUCLEOTIDE SEQUENCE [LARGE SCALE GENOMIC DNA]</scope>
    <source>
        <strain evidence="3 4">AU17976</strain>
    </source>
</reference>
<dbReference type="STRING" id="463025.BAU08_23415"/>